<dbReference type="PRINTS" id="PR00326">
    <property type="entry name" value="GTP1OBG"/>
</dbReference>
<accession>A0ABP1QDN3</accession>
<dbReference type="NCBIfam" id="TIGR00450">
    <property type="entry name" value="mnmE_trmE_thdF"/>
    <property type="match status" value="1"/>
</dbReference>
<sequence>MFHIRAINLIRPFTITKCIIHRSFSSQFPTGSQSTIYALATGGIRCALGVIRVSGPNTTQVLQKVGRFSSEKKLPEPRKATLKKLYDPMSDKVIDHGILLWFPGPKSFTGEDSCEFHVHGGPAVITTLLRAIGNVDGCRMAEPGEFSKRAFLNGKMDLTEVEGLGDLISAETEMQRAQALNQMSGSLGSLYESWRDRIAKCLANAEAFIDFGEDENIENDILEKVEIEIESLVEKMTNHLKDQRKGERLRNGVRIAILGKPNVGKSSLLNILSKRDVAIVSSIPGTTRDIVESCIDLHGYPVVFADTAGIRASPDEIEKEGIRRAVKEAQMADIVLLVISYMDISKKSAAQHHDDKTQLVRETLAKLLEDKTGAFETKEFLEKVLLVANKIDLATGDGDEMDVVRMLKLRTVFDAWISCKTLQGLENLAELLASKVATLCTDPKFESPCLTRERYRSHLNNCVQCLKLYLNPDNPQDLALRTHSLKVAMNHIGFITGHLGTEDILDIIFTSFCIGK</sequence>
<name>A0ABP1QDN3_9HEXA</name>
<dbReference type="InterPro" id="IPR005225">
    <property type="entry name" value="Small_GTP-bd"/>
</dbReference>
<dbReference type="InterPro" id="IPR018948">
    <property type="entry name" value="GTP-bd_TrmE_N"/>
</dbReference>
<dbReference type="NCBIfam" id="TIGR00231">
    <property type="entry name" value="small_GTP"/>
    <property type="match status" value="1"/>
</dbReference>
<dbReference type="PANTHER" id="PTHR42714:SF2">
    <property type="entry name" value="TRNA MODIFICATION GTPASE GTPBP3, MITOCHONDRIAL"/>
    <property type="match status" value="1"/>
</dbReference>
<dbReference type="Gene3D" id="3.30.1360.120">
    <property type="entry name" value="Probable tRNA modification gtpase trme, domain 1"/>
    <property type="match status" value="1"/>
</dbReference>
<comment type="similarity">
    <text evidence="1 5">Belongs to the TRAFAC class TrmE-Era-EngA-EngB-Septin-like GTPase superfamily. TrmE GTPase family.</text>
</comment>
<dbReference type="CDD" id="cd04164">
    <property type="entry name" value="trmE"/>
    <property type="match status" value="1"/>
</dbReference>
<dbReference type="InterPro" id="IPR027417">
    <property type="entry name" value="P-loop_NTPase"/>
</dbReference>
<dbReference type="HAMAP" id="MF_00379">
    <property type="entry name" value="GTPase_MnmE"/>
    <property type="match status" value="1"/>
</dbReference>
<dbReference type="PANTHER" id="PTHR42714">
    <property type="entry name" value="TRNA MODIFICATION GTPASE GTPBP3"/>
    <property type="match status" value="1"/>
</dbReference>
<dbReference type="InterPro" id="IPR025867">
    <property type="entry name" value="MnmE_helical"/>
</dbReference>
<dbReference type="Gene3D" id="1.20.120.430">
    <property type="entry name" value="tRNA modification GTPase MnmE domain 2"/>
    <property type="match status" value="1"/>
</dbReference>
<dbReference type="PROSITE" id="PS51709">
    <property type="entry name" value="G_TRME"/>
    <property type="match status" value="1"/>
</dbReference>
<evidence type="ECO:0000256" key="5">
    <source>
        <dbReference type="RuleBase" id="RU003313"/>
    </source>
</evidence>
<keyword evidence="8" id="KW-1185">Reference proteome</keyword>
<proteinExistence type="inferred from homology"/>
<gene>
    <name evidence="7" type="ORF">ODALV1_LOCUS10123</name>
</gene>
<evidence type="ECO:0000313" key="8">
    <source>
        <dbReference type="Proteomes" id="UP001642540"/>
    </source>
</evidence>
<dbReference type="InterPro" id="IPR031168">
    <property type="entry name" value="G_TrmE"/>
</dbReference>
<dbReference type="Gene3D" id="3.40.50.300">
    <property type="entry name" value="P-loop containing nucleotide triphosphate hydrolases"/>
    <property type="match status" value="1"/>
</dbReference>
<evidence type="ECO:0000256" key="3">
    <source>
        <dbReference type="ARBA" id="ARBA00022741"/>
    </source>
</evidence>
<dbReference type="NCBIfam" id="NF003661">
    <property type="entry name" value="PRK05291.1-3"/>
    <property type="match status" value="1"/>
</dbReference>
<keyword evidence="2 5" id="KW-0819">tRNA processing</keyword>
<dbReference type="InterPro" id="IPR027266">
    <property type="entry name" value="TrmE/GcvT-like"/>
</dbReference>
<evidence type="ECO:0000256" key="2">
    <source>
        <dbReference type="ARBA" id="ARBA00022694"/>
    </source>
</evidence>
<keyword evidence="4 5" id="KW-0342">GTP-binding</keyword>
<dbReference type="Pfam" id="PF10396">
    <property type="entry name" value="TrmE_N"/>
    <property type="match status" value="1"/>
</dbReference>
<feature type="domain" description="TrmE-type G" evidence="6">
    <location>
        <begin position="252"/>
        <end position="437"/>
    </location>
</feature>
<comment type="caution">
    <text evidence="7">The sequence shown here is derived from an EMBL/GenBank/DDBJ whole genome shotgun (WGS) entry which is preliminary data.</text>
</comment>
<organism evidence="7 8">
    <name type="scientific">Orchesella dallaii</name>
    <dbReference type="NCBI Taxonomy" id="48710"/>
    <lineage>
        <taxon>Eukaryota</taxon>
        <taxon>Metazoa</taxon>
        <taxon>Ecdysozoa</taxon>
        <taxon>Arthropoda</taxon>
        <taxon>Hexapoda</taxon>
        <taxon>Collembola</taxon>
        <taxon>Entomobryomorpha</taxon>
        <taxon>Entomobryoidea</taxon>
        <taxon>Orchesellidae</taxon>
        <taxon>Orchesellinae</taxon>
        <taxon>Orchesella</taxon>
    </lineage>
</organism>
<evidence type="ECO:0000256" key="1">
    <source>
        <dbReference type="ARBA" id="ARBA00011043"/>
    </source>
</evidence>
<dbReference type="Pfam" id="PF01926">
    <property type="entry name" value="MMR_HSR1"/>
    <property type="match status" value="1"/>
</dbReference>
<dbReference type="Pfam" id="PF12631">
    <property type="entry name" value="MnmE_helical"/>
    <property type="match status" value="1"/>
</dbReference>
<evidence type="ECO:0000259" key="6">
    <source>
        <dbReference type="PROSITE" id="PS51709"/>
    </source>
</evidence>
<dbReference type="Proteomes" id="UP001642540">
    <property type="component" value="Unassembled WGS sequence"/>
</dbReference>
<dbReference type="InterPro" id="IPR006073">
    <property type="entry name" value="GTP-bd"/>
</dbReference>
<dbReference type="CDD" id="cd14858">
    <property type="entry name" value="TrmE_N"/>
    <property type="match status" value="1"/>
</dbReference>
<dbReference type="EMBL" id="CAXLJM020000031">
    <property type="protein sequence ID" value="CAL8099032.1"/>
    <property type="molecule type" value="Genomic_DNA"/>
</dbReference>
<keyword evidence="3 5" id="KW-0547">Nucleotide-binding</keyword>
<dbReference type="InterPro" id="IPR027368">
    <property type="entry name" value="MnmE_dom2"/>
</dbReference>
<dbReference type="InterPro" id="IPR004520">
    <property type="entry name" value="GTPase_MnmE"/>
</dbReference>
<dbReference type="SUPFAM" id="SSF52540">
    <property type="entry name" value="P-loop containing nucleoside triphosphate hydrolases"/>
    <property type="match status" value="1"/>
</dbReference>
<evidence type="ECO:0000256" key="4">
    <source>
        <dbReference type="ARBA" id="ARBA00023134"/>
    </source>
</evidence>
<protein>
    <recommendedName>
        <fullName evidence="6">TrmE-type G domain-containing protein</fullName>
    </recommendedName>
</protein>
<evidence type="ECO:0000313" key="7">
    <source>
        <dbReference type="EMBL" id="CAL8099032.1"/>
    </source>
</evidence>
<reference evidence="7 8" key="1">
    <citation type="submission" date="2024-08" db="EMBL/GenBank/DDBJ databases">
        <authorList>
            <person name="Cucini C."/>
            <person name="Frati F."/>
        </authorList>
    </citation>
    <scope>NUCLEOTIDE SEQUENCE [LARGE SCALE GENOMIC DNA]</scope>
</reference>